<dbReference type="InterPro" id="IPR023476">
    <property type="entry name" value="Pep_tRNA_hydro_II_dom_sf"/>
</dbReference>
<accession>A0A545UCH7</accession>
<name>A0A545UCH7_9GAMM</name>
<dbReference type="RefSeq" id="WP_142932196.1">
    <property type="nucleotide sequence ID" value="NZ_ML660165.1"/>
</dbReference>
<dbReference type="AlphaFoldDB" id="A0A545UCH7"/>
<dbReference type="Gene3D" id="3.40.1490.10">
    <property type="entry name" value="Bit1"/>
    <property type="match status" value="1"/>
</dbReference>
<dbReference type="SUPFAM" id="SSF102462">
    <property type="entry name" value="Peptidyl-tRNA hydrolase II"/>
    <property type="match status" value="1"/>
</dbReference>
<evidence type="ECO:0000313" key="1">
    <source>
        <dbReference type="EMBL" id="TQV87169.1"/>
    </source>
</evidence>
<keyword evidence="2" id="KW-1185">Reference proteome</keyword>
<gene>
    <name evidence="1" type="ORF">FLL46_15305</name>
</gene>
<dbReference type="EMBL" id="VIKS01000009">
    <property type="protein sequence ID" value="TQV87169.1"/>
    <property type="molecule type" value="Genomic_DNA"/>
</dbReference>
<dbReference type="OrthoDB" id="1684239at2"/>
<sequence length="136" mass="15032">MEFSTKFAIAVADDLASWQKLNVVAFLTSGVIGDTNDIIGGEYKDASDRQYSSLCIQPIVVLKSTRARLSTFLQRANSRDVSSAIYIEDMFKTGHDAANRETVLQYETDALPLVGMAVRAEKKLVDKIFKGAKLHD</sequence>
<evidence type="ECO:0000313" key="2">
    <source>
        <dbReference type="Proteomes" id="UP000315439"/>
    </source>
</evidence>
<protein>
    <submittedName>
        <fullName evidence="1">DUF2000 family protein</fullName>
    </submittedName>
</protein>
<reference evidence="1 2" key="1">
    <citation type="submission" date="2019-07" db="EMBL/GenBank/DDBJ databases">
        <title>Draft genome for Aliikangiella sp. M105.</title>
        <authorList>
            <person name="Wang G."/>
        </authorList>
    </citation>
    <scope>NUCLEOTIDE SEQUENCE [LARGE SCALE GENOMIC DNA]</scope>
    <source>
        <strain evidence="1 2">M105</strain>
    </source>
</reference>
<proteinExistence type="predicted"/>
<organism evidence="1 2">
    <name type="scientific">Aliikangiella coralliicola</name>
    <dbReference type="NCBI Taxonomy" id="2592383"/>
    <lineage>
        <taxon>Bacteria</taxon>
        <taxon>Pseudomonadati</taxon>
        <taxon>Pseudomonadota</taxon>
        <taxon>Gammaproteobacteria</taxon>
        <taxon>Oceanospirillales</taxon>
        <taxon>Pleioneaceae</taxon>
        <taxon>Aliikangiella</taxon>
    </lineage>
</organism>
<dbReference type="Proteomes" id="UP000315439">
    <property type="component" value="Unassembled WGS sequence"/>
</dbReference>
<dbReference type="Pfam" id="PF09391">
    <property type="entry name" value="DUF2000"/>
    <property type="match status" value="1"/>
</dbReference>
<comment type="caution">
    <text evidence="1">The sequence shown here is derived from an EMBL/GenBank/DDBJ whole genome shotgun (WGS) entry which is preliminary data.</text>
</comment>
<dbReference type="InterPro" id="IPR018988">
    <property type="entry name" value="DUF2000"/>
</dbReference>